<gene>
    <name evidence="1" type="ORF">JCM19235_3803</name>
</gene>
<name>A0A090RZS0_9VIBR</name>
<sequence length="78" mass="8574">MEKSEKERVKELLIATKYGVSASEIPIIIQVSQERGLTIIKQLIADGEDVHALGAGENPEELVLYSIGSIDDSITQYE</sequence>
<dbReference type="Proteomes" id="UP000029228">
    <property type="component" value="Unassembled WGS sequence"/>
</dbReference>
<evidence type="ECO:0000313" key="1">
    <source>
        <dbReference type="EMBL" id="GAL20801.1"/>
    </source>
</evidence>
<comment type="caution">
    <text evidence="1">The sequence shown here is derived from an EMBL/GenBank/DDBJ whole genome shotgun (WGS) entry which is preliminary data.</text>
</comment>
<evidence type="ECO:0008006" key="3">
    <source>
        <dbReference type="Google" id="ProtNLM"/>
    </source>
</evidence>
<accession>A0A090RZS0</accession>
<dbReference type="EMBL" id="BBMR01000006">
    <property type="protein sequence ID" value="GAL20801.1"/>
    <property type="molecule type" value="Genomic_DNA"/>
</dbReference>
<reference evidence="1 2" key="1">
    <citation type="submission" date="2014-09" db="EMBL/GenBank/DDBJ databases">
        <title>Vibrio maritimus JCM 19235. (C45) whole genome shotgun sequence.</title>
        <authorList>
            <person name="Sawabe T."/>
            <person name="Meirelles P."/>
            <person name="Nakanishi M."/>
            <person name="Sayaka M."/>
            <person name="Hattori M."/>
            <person name="Ohkuma M."/>
        </authorList>
    </citation>
    <scope>NUCLEOTIDE SEQUENCE [LARGE SCALE GENOMIC DNA]</scope>
    <source>
        <strain evidence="2">JCM19235</strain>
    </source>
</reference>
<dbReference type="OrthoDB" id="5882295at2"/>
<protein>
    <recommendedName>
        <fullName evidence="3">Ankyrin repeat protein</fullName>
    </recommendedName>
</protein>
<organism evidence="1 2">
    <name type="scientific">Vibrio maritimus</name>
    <dbReference type="NCBI Taxonomy" id="990268"/>
    <lineage>
        <taxon>Bacteria</taxon>
        <taxon>Pseudomonadati</taxon>
        <taxon>Pseudomonadota</taxon>
        <taxon>Gammaproteobacteria</taxon>
        <taxon>Vibrionales</taxon>
        <taxon>Vibrionaceae</taxon>
        <taxon>Vibrio</taxon>
    </lineage>
</organism>
<evidence type="ECO:0000313" key="2">
    <source>
        <dbReference type="Proteomes" id="UP000029228"/>
    </source>
</evidence>
<dbReference type="AlphaFoldDB" id="A0A090RZS0"/>
<proteinExistence type="predicted"/>
<keyword evidence="2" id="KW-1185">Reference proteome</keyword>